<protein>
    <submittedName>
        <fullName evidence="7">Manganese transporter</fullName>
    </submittedName>
</protein>
<evidence type="ECO:0000256" key="2">
    <source>
        <dbReference type="ARBA" id="ARBA00022448"/>
    </source>
</evidence>
<dbReference type="PRINTS" id="PR00690">
    <property type="entry name" value="ADHESNFAMILY"/>
</dbReference>
<evidence type="ECO:0000313" key="7">
    <source>
        <dbReference type="EMBL" id="AST94409.1"/>
    </source>
</evidence>
<gene>
    <name evidence="7" type="ORF">BC6307_17600</name>
</gene>
<dbReference type="GO" id="GO:0046872">
    <property type="term" value="F:metal ion binding"/>
    <property type="evidence" value="ECO:0007669"/>
    <property type="project" value="UniProtKB-KW"/>
</dbReference>
<organism evidence="7 8">
    <name type="scientific">Sutcliffiella cohnii</name>
    <dbReference type="NCBI Taxonomy" id="33932"/>
    <lineage>
        <taxon>Bacteria</taxon>
        <taxon>Bacillati</taxon>
        <taxon>Bacillota</taxon>
        <taxon>Bacilli</taxon>
        <taxon>Bacillales</taxon>
        <taxon>Bacillaceae</taxon>
        <taxon>Sutcliffiella</taxon>
    </lineage>
</organism>
<dbReference type="Pfam" id="PF01297">
    <property type="entry name" value="ZnuA"/>
    <property type="match status" value="1"/>
</dbReference>
<keyword evidence="4 6" id="KW-0732">Signal</keyword>
<keyword evidence="8" id="KW-1185">Reference proteome</keyword>
<dbReference type="GO" id="GO:0030313">
    <property type="term" value="C:cell envelope"/>
    <property type="evidence" value="ECO:0007669"/>
    <property type="project" value="UniProtKB-SubCell"/>
</dbReference>
<dbReference type="PROSITE" id="PS51257">
    <property type="entry name" value="PROKAR_LIPOPROTEIN"/>
    <property type="match status" value="1"/>
</dbReference>
<dbReference type="InterPro" id="IPR006127">
    <property type="entry name" value="ZnuA-like"/>
</dbReference>
<evidence type="ECO:0000256" key="3">
    <source>
        <dbReference type="ARBA" id="ARBA00022723"/>
    </source>
</evidence>
<name>A0A223KYA1_9BACI</name>
<dbReference type="PANTHER" id="PTHR42953">
    <property type="entry name" value="HIGH-AFFINITY ZINC UPTAKE SYSTEM PROTEIN ZNUA-RELATED"/>
    <property type="match status" value="1"/>
</dbReference>
<evidence type="ECO:0000256" key="6">
    <source>
        <dbReference type="SAM" id="SignalP"/>
    </source>
</evidence>
<accession>A0A223KYA1</accession>
<feature type="chain" id="PRO_5011312314" evidence="6">
    <location>
        <begin position="23"/>
        <end position="307"/>
    </location>
</feature>
<evidence type="ECO:0000256" key="4">
    <source>
        <dbReference type="ARBA" id="ARBA00022729"/>
    </source>
</evidence>
<dbReference type="STRING" id="1314751.GCA_001591425_02077"/>
<dbReference type="EMBL" id="CP018866">
    <property type="protein sequence ID" value="AST94409.1"/>
    <property type="molecule type" value="Genomic_DNA"/>
</dbReference>
<dbReference type="GO" id="GO:0030001">
    <property type="term" value="P:metal ion transport"/>
    <property type="evidence" value="ECO:0007669"/>
    <property type="project" value="InterPro"/>
</dbReference>
<comment type="subcellular location">
    <subcellularLocation>
        <location evidence="1">Cell envelope</location>
    </subcellularLocation>
</comment>
<dbReference type="InterPro" id="IPR050492">
    <property type="entry name" value="Bact_metal-bind_prot9"/>
</dbReference>
<keyword evidence="2 5" id="KW-0813">Transport</keyword>
<sequence length="307" mass="33983">MKKFLVISVVGCMLLFVGCSSNNTSSEERNEIHVTTTIAQIADVVKNVGGEKVKVESLMGPGIDPHAYNASQGDISKLSNADIIFYNGLNLEGKMGEIFKNMEKDKPTIAVAETIPAHLLLEDEEEAGMPDPHVWFDINLWIHVVEAIKEELIKLDNDNKEFYEKNADSYIAEITDLHEWAIEEIKSIPEESRVLITAHDAFQYFGSAYSIEVMGLQGLSTDAEYGLHDVRELIEVITTRNIKAVFVESSISDESIRSVVEGAKSRGHEVVIGGELYSDAMGDAGTEEGTYIGMFKHNIRTIVDALK</sequence>
<dbReference type="PANTHER" id="PTHR42953:SF1">
    <property type="entry name" value="METAL-BINDING PROTEIN HI_0362-RELATED"/>
    <property type="match status" value="1"/>
</dbReference>
<reference evidence="7 8" key="1">
    <citation type="submission" date="2016-12" db="EMBL/GenBank/DDBJ databases">
        <title>The whole genome sequencing and assembly of Bacillus cohnii DSM 6307T strain.</title>
        <authorList>
            <person name="Lee Y.-J."/>
            <person name="Yi H."/>
            <person name="Bahn Y.-S."/>
            <person name="Kim J.F."/>
            <person name="Lee D.-W."/>
        </authorList>
    </citation>
    <scope>NUCLEOTIDE SEQUENCE [LARGE SCALE GENOMIC DNA]</scope>
    <source>
        <strain evidence="7 8">DSM 6307</strain>
    </source>
</reference>
<proteinExistence type="inferred from homology"/>
<keyword evidence="3" id="KW-0479">Metal-binding</keyword>
<evidence type="ECO:0000256" key="5">
    <source>
        <dbReference type="RuleBase" id="RU003512"/>
    </source>
</evidence>
<dbReference type="KEGG" id="bcoh:BC6307_17600"/>
<dbReference type="Gene3D" id="3.40.50.1980">
    <property type="entry name" value="Nitrogenase molybdenum iron protein domain"/>
    <property type="match status" value="2"/>
</dbReference>
<comment type="similarity">
    <text evidence="5">Belongs to the bacterial solute-binding protein 9 family.</text>
</comment>
<dbReference type="SUPFAM" id="SSF53807">
    <property type="entry name" value="Helical backbone' metal receptor"/>
    <property type="match status" value="1"/>
</dbReference>
<dbReference type="InterPro" id="IPR006129">
    <property type="entry name" value="AdhesinB"/>
</dbReference>
<dbReference type="AlphaFoldDB" id="A0A223KYA1"/>
<feature type="signal peptide" evidence="6">
    <location>
        <begin position="1"/>
        <end position="22"/>
    </location>
</feature>
<evidence type="ECO:0000256" key="1">
    <source>
        <dbReference type="ARBA" id="ARBA00004196"/>
    </source>
</evidence>
<evidence type="ECO:0000313" key="8">
    <source>
        <dbReference type="Proteomes" id="UP000215224"/>
    </source>
</evidence>
<dbReference type="GO" id="GO:0007155">
    <property type="term" value="P:cell adhesion"/>
    <property type="evidence" value="ECO:0007669"/>
    <property type="project" value="InterPro"/>
</dbReference>
<dbReference type="PRINTS" id="PR00691">
    <property type="entry name" value="ADHESINB"/>
</dbReference>
<dbReference type="Proteomes" id="UP000215224">
    <property type="component" value="Chromosome"/>
</dbReference>
<dbReference type="InterPro" id="IPR006128">
    <property type="entry name" value="Lipoprotein_PsaA-like"/>
</dbReference>